<dbReference type="Pfam" id="PF00873">
    <property type="entry name" value="ACR_tran"/>
    <property type="match status" value="1"/>
</dbReference>
<feature type="transmembrane region" description="Helical" evidence="1">
    <location>
        <begin position="905"/>
        <end position="926"/>
    </location>
</feature>
<dbReference type="InterPro" id="IPR027463">
    <property type="entry name" value="AcrB_DN_DC_subdom"/>
</dbReference>
<feature type="transmembrane region" description="Helical" evidence="1">
    <location>
        <begin position="361"/>
        <end position="382"/>
    </location>
</feature>
<evidence type="ECO:0000313" key="3">
    <source>
        <dbReference type="Proteomes" id="UP001165366"/>
    </source>
</evidence>
<keyword evidence="1" id="KW-0472">Membrane</keyword>
<sequence>MKNITITETILKRPVTAIMMSLLLIGFGVFSLSNLKVTLYPTFNIPVMGVSVNYANVAPEDMLQLVVKPVEAAISGVEGVETLESNVSQGSTFMILRLQSGTDIMVTEQKVREAVERIRSELPNEASEPIIFQFDPDRSPVIRLSVESDVLGLDELRTLAVEFIEPRFERIPGVASADTRGGLTRNVYVDLNQESLARHNLLPQDVFQAISQNNTQTPIGNLVADRTSYSIRAESMYTNIQQIAQTIVTIENGIPVRVRDVASVEDGYEKIENIVEINGRNSVTVEVQKQSDANTLDVTQAVVETTGEFMPDLPSSVTMQVLNNEGQFIEDSVSNLAQSALIALVVVVVILLIFMGGWRIAFVVAMSIPVSLTGTFAAMYALDITLNIISITGLALAIGLLVDNSIVVSESIAAHLEAGKDRFDAALSGTKEVGGALLGSTLTTIAVFVPILGVSGFAGTVAKDLALTISISIAFSFLASIILIPVLASLILKREEFVKHSFTLNWMKTLENRYISILEWILKRKYVIGITVLLIIGGSYYLFTDIQKEFFPASDQGTFELDVELPAGTKLARTATVLRDFSDHLLDDPNVRTVINNIGREGWSTEPNIGSLSITLVDKFQRDQTTTEIATRLQGELEEPDIKVELDNLGGGAPGRGWGNSGIRVSLIGPDMDVLQQLTLRLEQALIDDPNVMSVSNPRSRPEPKLVYDINKERINRAGFSPTNVATQLGIQTRGNRAGYYRDQGREIPIMVQLQRDQFQSREDLFSLELAQFEDQRIPVLALGDFSVEEGLSRISRRDRETLLDVSVMVRGDMEEYRQKIINVLDNEIAMPDGYRYAFTGSLFDQQESSREILIAAILALLLTYMVMASIFENLRDPFIVMFSVPLAFFGSLVFLFMTSTSLSVPAYIGIVLLIGIVVNNGIVLVDFIHQNTRGKDDETDYLELFLEACQRRMRPILLTALTTIFSMIPLALEFGAGSETWSPLARSVIGGLAFATVLTLFVVPAVVVSISKKRRKSVKEAFKLKDSQS</sequence>
<keyword evidence="1" id="KW-1133">Transmembrane helix</keyword>
<dbReference type="SUPFAM" id="SSF82866">
    <property type="entry name" value="Multidrug efflux transporter AcrB transmembrane domain"/>
    <property type="match status" value="2"/>
</dbReference>
<feature type="transmembrane region" description="Helical" evidence="1">
    <location>
        <begin position="465"/>
        <end position="492"/>
    </location>
</feature>
<dbReference type="Gene3D" id="3.30.70.1320">
    <property type="entry name" value="Multidrug efflux transporter AcrB pore domain like"/>
    <property type="match status" value="1"/>
</dbReference>
<reference evidence="2" key="2">
    <citation type="submission" date="2024-05" db="EMBL/GenBank/DDBJ databases">
        <title>Rhodohalobacter halophilus gen. nov., sp. nov., a moderately halophilic member of the family Balneolaceae.</title>
        <authorList>
            <person name="Xia J."/>
        </authorList>
    </citation>
    <scope>NUCLEOTIDE SEQUENCE</scope>
    <source>
        <strain evidence="2">WB101</strain>
    </source>
</reference>
<dbReference type="Proteomes" id="UP001165366">
    <property type="component" value="Unassembled WGS sequence"/>
</dbReference>
<dbReference type="PANTHER" id="PTHR32063:SF0">
    <property type="entry name" value="SWARMING MOTILITY PROTEIN SWRC"/>
    <property type="match status" value="1"/>
</dbReference>
<organism evidence="2 3">
    <name type="scientific">Rhodohalobacter sulfatireducens</name>
    <dbReference type="NCBI Taxonomy" id="2911366"/>
    <lineage>
        <taxon>Bacteria</taxon>
        <taxon>Pseudomonadati</taxon>
        <taxon>Balneolota</taxon>
        <taxon>Balneolia</taxon>
        <taxon>Balneolales</taxon>
        <taxon>Balneolaceae</taxon>
        <taxon>Rhodohalobacter</taxon>
    </lineage>
</organism>
<keyword evidence="1" id="KW-0812">Transmembrane</keyword>
<reference evidence="2" key="1">
    <citation type="submission" date="2022-01" db="EMBL/GenBank/DDBJ databases">
        <authorList>
            <person name="Wang Y."/>
        </authorList>
    </citation>
    <scope>NUCLEOTIDE SEQUENCE</scope>
    <source>
        <strain evidence="2">WB101</strain>
    </source>
</reference>
<protein>
    <submittedName>
        <fullName evidence="2">Efflux RND transporter permease subunit</fullName>
    </submittedName>
</protein>
<dbReference type="Gene3D" id="3.30.70.1430">
    <property type="entry name" value="Multidrug efflux transporter AcrB pore domain"/>
    <property type="match status" value="2"/>
</dbReference>
<dbReference type="Gene3D" id="3.30.2090.10">
    <property type="entry name" value="Multidrug efflux transporter AcrB TolC docking domain, DN and DC subdomains"/>
    <property type="match status" value="2"/>
</dbReference>
<feature type="transmembrane region" description="Helical" evidence="1">
    <location>
        <begin position="853"/>
        <end position="872"/>
    </location>
</feature>
<feature type="transmembrane region" description="Helical" evidence="1">
    <location>
        <begin position="433"/>
        <end position="453"/>
    </location>
</feature>
<dbReference type="RefSeq" id="WP_237851879.1">
    <property type="nucleotide sequence ID" value="NZ_JAKLWS010000001.1"/>
</dbReference>
<accession>A0ABS9K8A4</accession>
<dbReference type="InterPro" id="IPR001036">
    <property type="entry name" value="Acrflvin-R"/>
</dbReference>
<proteinExistence type="predicted"/>
<dbReference type="Gene3D" id="3.30.70.1440">
    <property type="entry name" value="Multidrug efflux transporter AcrB pore domain"/>
    <property type="match status" value="1"/>
</dbReference>
<dbReference type="PANTHER" id="PTHR32063">
    <property type="match status" value="1"/>
</dbReference>
<gene>
    <name evidence="2" type="ORF">L6773_00540</name>
</gene>
<feature type="transmembrane region" description="Helical" evidence="1">
    <location>
        <begin position="336"/>
        <end position="354"/>
    </location>
</feature>
<evidence type="ECO:0000313" key="2">
    <source>
        <dbReference type="EMBL" id="MCG2587032.1"/>
    </source>
</evidence>
<feature type="transmembrane region" description="Helical" evidence="1">
    <location>
        <begin position="526"/>
        <end position="543"/>
    </location>
</feature>
<feature type="transmembrane region" description="Helical" evidence="1">
    <location>
        <begin position="388"/>
        <end position="412"/>
    </location>
</feature>
<feature type="transmembrane region" description="Helical" evidence="1">
    <location>
        <begin position="879"/>
        <end position="899"/>
    </location>
</feature>
<dbReference type="EMBL" id="JAKLWS010000001">
    <property type="protein sequence ID" value="MCG2587032.1"/>
    <property type="molecule type" value="Genomic_DNA"/>
</dbReference>
<keyword evidence="3" id="KW-1185">Reference proteome</keyword>
<feature type="transmembrane region" description="Helical" evidence="1">
    <location>
        <begin position="15"/>
        <end position="35"/>
    </location>
</feature>
<evidence type="ECO:0000256" key="1">
    <source>
        <dbReference type="SAM" id="Phobius"/>
    </source>
</evidence>
<dbReference type="SUPFAM" id="SSF82714">
    <property type="entry name" value="Multidrug efflux transporter AcrB TolC docking domain, DN and DC subdomains"/>
    <property type="match status" value="2"/>
</dbReference>
<name>A0ABS9K8A4_9BACT</name>
<dbReference type="SUPFAM" id="SSF82693">
    <property type="entry name" value="Multidrug efflux transporter AcrB pore domain, PN1, PN2, PC1 and PC2 subdomains"/>
    <property type="match status" value="3"/>
</dbReference>
<feature type="transmembrane region" description="Helical" evidence="1">
    <location>
        <begin position="957"/>
        <end position="977"/>
    </location>
</feature>
<comment type="caution">
    <text evidence="2">The sequence shown here is derived from an EMBL/GenBank/DDBJ whole genome shotgun (WGS) entry which is preliminary data.</text>
</comment>
<dbReference type="Gene3D" id="1.20.1640.10">
    <property type="entry name" value="Multidrug efflux transporter AcrB transmembrane domain"/>
    <property type="match status" value="2"/>
</dbReference>
<feature type="transmembrane region" description="Helical" evidence="1">
    <location>
        <begin position="989"/>
        <end position="1011"/>
    </location>
</feature>
<dbReference type="PRINTS" id="PR00702">
    <property type="entry name" value="ACRIFLAVINRP"/>
</dbReference>